<dbReference type="EMBL" id="POAF01000001">
    <property type="protein sequence ID" value="RBM04171.1"/>
    <property type="molecule type" value="Genomic_DNA"/>
</dbReference>
<evidence type="ECO:0000313" key="2">
    <source>
        <dbReference type="Proteomes" id="UP000252167"/>
    </source>
</evidence>
<keyword evidence="2" id="KW-1185">Reference proteome</keyword>
<dbReference type="AlphaFoldDB" id="A0A365YN87"/>
<protein>
    <recommendedName>
        <fullName evidence="3">DUF4192 family protein</fullName>
    </recommendedName>
</protein>
<dbReference type="RefSeq" id="WP_113606448.1">
    <property type="nucleotide sequence ID" value="NZ_JBNBOD010000001.1"/>
</dbReference>
<comment type="caution">
    <text evidence="1">The sequence shown here is derived from an EMBL/GenBank/DDBJ whole genome shotgun (WGS) entry which is preliminary data.</text>
</comment>
<reference evidence="1 2" key="1">
    <citation type="submission" date="2018-01" db="EMBL/GenBank/DDBJ databases">
        <title>Glutamicibacter soli strain NHPC-3 Whole genome sequence and assembly.</title>
        <authorList>
            <person name="Choudhury P."/>
            <person name="Gupta D."/>
            <person name="Sengupta K."/>
            <person name="Jawed A."/>
            <person name="Sultana N."/>
            <person name="Saha P."/>
        </authorList>
    </citation>
    <scope>NUCLEOTIDE SEQUENCE [LARGE SCALE GENOMIC DNA]</scope>
    <source>
        <strain evidence="1 2">NHPC-3</strain>
    </source>
</reference>
<dbReference type="Proteomes" id="UP000252167">
    <property type="component" value="Unassembled WGS sequence"/>
</dbReference>
<sequence>MTTTPERHPLSLADVEDILAYIPHALGFHPVDSVVLLLVQEQRLEATLRVDLPAMQPEEGLNAWVLQVTNLLRRMPEVRSVVAVVYAPSGLGSCREIPYRAMHEKLRDRLQLRGIELRHAWCLGPRCIWDYHAESVEAWLPRPQTDGNETHLSMVLAGSAPLDKPWDGCGMEPWPNAENVRELADALRGNSVEGIARWAKLLELPPELAAREIHEDPTCAAELIDSLRWKVVRDILPYLAGTSHGETVDVLVKLSEREPGEEVPELGQFLLGQGWRSPDWERTERLWYLARDLLGIAQNHQRYALMCVLGWIEWAKGRGSLAMTLLDQVLRECPDYNLAKLLKEMLNQGIMPHWATDQLRAWRAHFA</sequence>
<evidence type="ECO:0008006" key="3">
    <source>
        <dbReference type="Google" id="ProtNLM"/>
    </source>
</evidence>
<organism evidence="1 2">
    <name type="scientific">Glutamicibacter soli</name>
    <dbReference type="NCBI Taxonomy" id="453836"/>
    <lineage>
        <taxon>Bacteria</taxon>
        <taxon>Bacillati</taxon>
        <taxon>Actinomycetota</taxon>
        <taxon>Actinomycetes</taxon>
        <taxon>Micrococcales</taxon>
        <taxon>Micrococcaceae</taxon>
        <taxon>Glutamicibacter</taxon>
    </lineage>
</organism>
<dbReference type="Pfam" id="PF13830">
    <property type="entry name" value="DUF4192"/>
    <property type="match status" value="2"/>
</dbReference>
<gene>
    <name evidence="1" type="ORF">C1H84_02480</name>
</gene>
<dbReference type="InterPro" id="IPR025447">
    <property type="entry name" value="DUF4192"/>
</dbReference>
<evidence type="ECO:0000313" key="1">
    <source>
        <dbReference type="EMBL" id="RBM04171.1"/>
    </source>
</evidence>
<proteinExistence type="predicted"/>
<accession>A0A365YN87</accession>
<name>A0A365YN87_9MICC</name>